<dbReference type="Gene3D" id="3.40.390.10">
    <property type="entry name" value="Collagenase (Catalytic Domain)"/>
    <property type="match status" value="1"/>
</dbReference>
<keyword evidence="1" id="KW-0645">Protease</keyword>
<sequence length="552" mass="61281">MHHERVDSIALSIDTGLVDQDGNNITHQMILGRWKEVKPLMKTFALRNGMFVEEPSGQDDPATFAFFRDLNGTDTGLLLECIESSCKSSAVFYNGSDAYIMVSANESTFATKLQAPKKSFEMKQDERQIGLSKNGSPLPVPLSLRRKREAPLTDSMRQSIRRRRKRQATQVNVVELIFVVDYRTWKFWWDRAIGDEAEANRGLRLYLLLVTNMMNLRYKSLSQITGVSLEFMINGVIIAKGVRDSPWADNNLQNGIKDADEALDKFTVWTFNNRALFPPHDHVMGVTRNDLGAVINGIMYPDPIGIAFKGSMCKVPTYSTSIIEDPGWGLLDWAAAHEIGHSLGSSHDGGIGCNDGEFYLMSKYGGGVNMTGRESNPWTLSSCAAAIISSFIDSMTVNCLQENTFNTTLMEIYKNFSDPGLFLPISSQCQIQFNNEQARICFPLESKVCSEGAWCWNPNDPNYCYQIFPRQGSQCGVMMRCDRGKCVNSSELLPTCPPGTINPMNVVNLTENSAGPDAPVLLSHVSTYAGTAYSTRATAADVLSPEETFCLN</sequence>
<dbReference type="PANTHER" id="PTHR11905">
    <property type="entry name" value="ADAM A DISINTEGRIN AND METALLOPROTEASE DOMAIN"/>
    <property type="match status" value="1"/>
</dbReference>
<evidence type="ECO:0000313" key="10">
    <source>
        <dbReference type="EMBL" id="KAL3854032.1"/>
    </source>
</evidence>
<organism evidence="10 11">
    <name type="scientific">Sinanodonta woodiana</name>
    <name type="common">Chinese pond mussel</name>
    <name type="synonym">Anodonta woodiana</name>
    <dbReference type="NCBI Taxonomy" id="1069815"/>
    <lineage>
        <taxon>Eukaryota</taxon>
        <taxon>Metazoa</taxon>
        <taxon>Spiralia</taxon>
        <taxon>Lophotrochozoa</taxon>
        <taxon>Mollusca</taxon>
        <taxon>Bivalvia</taxon>
        <taxon>Autobranchia</taxon>
        <taxon>Heteroconchia</taxon>
        <taxon>Palaeoheterodonta</taxon>
        <taxon>Unionida</taxon>
        <taxon>Unionoidea</taxon>
        <taxon>Unionidae</taxon>
        <taxon>Unioninae</taxon>
        <taxon>Sinanodonta</taxon>
    </lineage>
</organism>
<evidence type="ECO:0000259" key="9">
    <source>
        <dbReference type="PROSITE" id="PS50215"/>
    </source>
</evidence>
<dbReference type="GO" id="GO:0006508">
    <property type="term" value="P:proteolysis"/>
    <property type="evidence" value="ECO:0007669"/>
    <property type="project" value="UniProtKB-KW"/>
</dbReference>
<evidence type="ECO:0000313" key="11">
    <source>
        <dbReference type="Proteomes" id="UP001634394"/>
    </source>
</evidence>
<dbReference type="PANTHER" id="PTHR11905:SF159">
    <property type="entry name" value="ADAM METALLOPROTEASE"/>
    <property type="match status" value="1"/>
</dbReference>
<proteinExistence type="predicted"/>
<evidence type="ECO:0000256" key="8">
    <source>
        <dbReference type="PROSITE-ProRule" id="PRU00276"/>
    </source>
</evidence>
<evidence type="ECO:0000256" key="7">
    <source>
        <dbReference type="ARBA" id="ARBA00023180"/>
    </source>
</evidence>
<dbReference type="InterPro" id="IPR024079">
    <property type="entry name" value="MetalloPept_cat_dom_sf"/>
</dbReference>
<evidence type="ECO:0000256" key="4">
    <source>
        <dbReference type="ARBA" id="ARBA00022833"/>
    </source>
</evidence>
<evidence type="ECO:0000256" key="1">
    <source>
        <dbReference type="ARBA" id="ARBA00022670"/>
    </source>
</evidence>
<feature type="active site" evidence="8">
    <location>
        <position position="338"/>
    </location>
</feature>
<dbReference type="GO" id="GO:0046872">
    <property type="term" value="F:metal ion binding"/>
    <property type="evidence" value="ECO:0007669"/>
    <property type="project" value="UniProtKB-KW"/>
</dbReference>
<keyword evidence="7" id="KW-0325">Glycoprotein</keyword>
<dbReference type="Gene3D" id="3.40.1620.60">
    <property type="match status" value="1"/>
</dbReference>
<feature type="binding site" evidence="8">
    <location>
        <position position="337"/>
    </location>
    <ligand>
        <name>Zn(2+)</name>
        <dbReference type="ChEBI" id="CHEBI:29105"/>
        <note>catalytic</note>
    </ligand>
</feature>
<dbReference type="PROSITE" id="PS50215">
    <property type="entry name" value="ADAM_MEPRO"/>
    <property type="match status" value="1"/>
</dbReference>
<evidence type="ECO:0000256" key="3">
    <source>
        <dbReference type="ARBA" id="ARBA00022801"/>
    </source>
</evidence>
<dbReference type="SUPFAM" id="SSF55486">
    <property type="entry name" value="Metalloproteases ('zincins'), catalytic domain"/>
    <property type="match status" value="1"/>
</dbReference>
<dbReference type="InterPro" id="IPR001590">
    <property type="entry name" value="Peptidase_M12B"/>
</dbReference>
<keyword evidence="2 8" id="KW-0479">Metal-binding</keyword>
<dbReference type="EMBL" id="JBJQND010000014">
    <property type="protein sequence ID" value="KAL3854032.1"/>
    <property type="molecule type" value="Genomic_DNA"/>
</dbReference>
<feature type="binding site" evidence="8">
    <location>
        <position position="347"/>
    </location>
    <ligand>
        <name>Zn(2+)</name>
        <dbReference type="ChEBI" id="CHEBI:29105"/>
        <note>catalytic</note>
    </ligand>
</feature>
<reference evidence="10 11" key="1">
    <citation type="submission" date="2024-11" db="EMBL/GenBank/DDBJ databases">
        <title>Chromosome-level genome assembly of the freshwater bivalve Anodonta woodiana.</title>
        <authorList>
            <person name="Chen X."/>
        </authorList>
    </citation>
    <scope>NUCLEOTIDE SEQUENCE [LARGE SCALE GENOMIC DNA]</scope>
    <source>
        <strain evidence="10">MN2024</strain>
        <tissue evidence="10">Gills</tissue>
    </source>
</reference>
<gene>
    <name evidence="10" type="ORF">ACJMK2_013314</name>
</gene>
<evidence type="ECO:0000256" key="2">
    <source>
        <dbReference type="ARBA" id="ARBA00022723"/>
    </source>
</evidence>
<keyword evidence="6" id="KW-1015">Disulfide bond</keyword>
<feature type="binding site" evidence="8">
    <location>
        <position position="341"/>
    </location>
    <ligand>
        <name>Zn(2+)</name>
        <dbReference type="ChEBI" id="CHEBI:29105"/>
        <note>catalytic</note>
    </ligand>
</feature>
<feature type="domain" description="Peptidase M12B" evidence="9">
    <location>
        <begin position="172"/>
        <end position="404"/>
    </location>
</feature>
<comment type="caution">
    <text evidence="8">Lacks conserved residue(s) required for the propagation of feature annotation.</text>
</comment>
<keyword evidence="11" id="KW-1185">Reference proteome</keyword>
<keyword evidence="5" id="KW-0482">Metalloprotease</keyword>
<dbReference type="InterPro" id="IPR041645">
    <property type="entry name" value="ADAMTS_CR_2"/>
</dbReference>
<name>A0ABD3V0F2_SINWO</name>
<keyword evidence="4 8" id="KW-0862">Zinc</keyword>
<accession>A0ABD3V0F2</accession>
<evidence type="ECO:0000256" key="5">
    <source>
        <dbReference type="ARBA" id="ARBA00023049"/>
    </source>
</evidence>
<dbReference type="Proteomes" id="UP001634394">
    <property type="component" value="Unassembled WGS sequence"/>
</dbReference>
<dbReference type="Pfam" id="PF17771">
    <property type="entry name" value="ADAMTS_CR_2"/>
    <property type="match status" value="1"/>
</dbReference>
<protein>
    <recommendedName>
        <fullName evidence="9">Peptidase M12B domain-containing protein</fullName>
    </recommendedName>
</protein>
<dbReference type="AlphaFoldDB" id="A0ABD3V0F2"/>
<dbReference type="GO" id="GO:0008237">
    <property type="term" value="F:metallopeptidase activity"/>
    <property type="evidence" value="ECO:0007669"/>
    <property type="project" value="UniProtKB-KW"/>
</dbReference>
<evidence type="ECO:0000256" key="6">
    <source>
        <dbReference type="ARBA" id="ARBA00023157"/>
    </source>
</evidence>
<keyword evidence="3" id="KW-0378">Hydrolase</keyword>
<dbReference type="Pfam" id="PF01421">
    <property type="entry name" value="Reprolysin"/>
    <property type="match status" value="1"/>
</dbReference>
<comment type="caution">
    <text evidence="10">The sequence shown here is derived from an EMBL/GenBank/DDBJ whole genome shotgun (WGS) entry which is preliminary data.</text>
</comment>